<dbReference type="Gene3D" id="2.60.40.150">
    <property type="entry name" value="C2 domain"/>
    <property type="match status" value="1"/>
</dbReference>
<dbReference type="InterPro" id="IPR035892">
    <property type="entry name" value="C2_domain_sf"/>
</dbReference>
<keyword evidence="1" id="KW-0344">Guanine-nucleotide releasing factor</keyword>
<dbReference type="Pfam" id="PF06920">
    <property type="entry name" value="DHR-2_Lobe_A"/>
    <property type="match status" value="1"/>
</dbReference>
<evidence type="ECO:0000256" key="1">
    <source>
        <dbReference type="ARBA" id="ARBA00022658"/>
    </source>
</evidence>
<dbReference type="GeneID" id="94841060"/>
<dbReference type="InterPro" id="IPR046770">
    <property type="entry name" value="DOCKER_Lobe_B"/>
</dbReference>
<dbReference type="InterPro" id="IPR027007">
    <property type="entry name" value="C2_DOCK-type_domain"/>
</dbReference>
<evidence type="ECO:0000256" key="2">
    <source>
        <dbReference type="PROSITE-ProRule" id="PRU00983"/>
    </source>
</evidence>
<dbReference type="InterPro" id="IPR027357">
    <property type="entry name" value="DOCKER_dom"/>
</dbReference>
<dbReference type="OrthoDB" id="47328at2759"/>
<dbReference type="Gene3D" id="1.25.40.410">
    <property type="match status" value="1"/>
</dbReference>
<evidence type="ECO:0000313" key="6">
    <source>
        <dbReference type="Proteomes" id="UP000179807"/>
    </source>
</evidence>
<dbReference type="Pfam" id="PF20422">
    <property type="entry name" value="DHR-2_Lobe_B"/>
    <property type="match status" value="1"/>
</dbReference>
<dbReference type="InterPro" id="IPR046773">
    <property type="entry name" value="DOCKER_Lobe_C"/>
</dbReference>
<gene>
    <name evidence="5" type="ORF">TRFO_28745</name>
</gene>
<evidence type="ECO:0000259" key="4">
    <source>
        <dbReference type="PROSITE" id="PS51651"/>
    </source>
</evidence>
<dbReference type="PANTHER" id="PTHR23317:SF76">
    <property type="entry name" value="LD20667P"/>
    <property type="match status" value="1"/>
</dbReference>
<dbReference type="PANTHER" id="PTHR23317">
    <property type="entry name" value="DEDICATOR OF CYTOKINESIS DOCK"/>
    <property type="match status" value="1"/>
</dbReference>
<dbReference type="EMBL" id="MLAK01000813">
    <property type="protein sequence ID" value="OHT03901.1"/>
    <property type="molecule type" value="Genomic_DNA"/>
</dbReference>
<reference evidence="5" key="1">
    <citation type="submission" date="2016-10" db="EMBL/GenBank/DDBJ databases">
        <authorList>
            <person name="Benchimol M."/>
            <person name="Almeida L.G."/>
            <person name="Vasconcelos A.T."/>
            <person name="Perreira-Neves A."/>
            <person name="Rosa I.A."/>
            <person name="Tasca T."/>
            <person name="Bogo M.R."/>
            <person name="de Souza W."/>
        </authorList>
    </citation>
    <scope>NUCLEOTIDE SEQUENCE [LARGE SCALE GENOMIC DNA]</scope>
    <source>
        <strain evidence="5">K</strain>
    </source>
</reference>
<sequence>MKSNENAAINEWCKQNKELFKRHNIFKSSISIVKDQDTDLFQPVPNIPDEYHHPGVDFYKYSSIYLNRDNSFKPPTKHAFSEPNRSLFIFDKSQAKEDKMHLRMKEIIRCAPPLISMFPNLKFSAYKDPRKEQSPFERNNIDYFSIKFNSLKGPAEIIEPIFINLFLWDSDRQKRISETWRFLVDCQKTKEVTKSYFNPIYNDSHLEVMMPEPKHLESTYIIAFLDRLLTKKAGDSLKKYYEKPSKSNMADAISHLEQCKQKGTTITFAYSAKAFTDFTSDESGELKFDSFIPTQNVSDSFLTHAFEAEKSSKSQKPISFQLSFTADAPKENLPILNQFFDLPLAPYTKFENILVIQPIKAKFKTFKGLKHKKNVFAEFRIISDGKILKLFNNGENDVYITRCQYHSDSPLFYEDIIINLPLDFSSSATLRVDFVHASIKGKSKTVRESIGFIIYPLGNGKGSYISNGIHKAGISYDESQETDVNSNDERNQFQFNVILRSSIYPADSEICKIFNNNLTDLNAPKLEELIPHLFSVLDVIFAGINDGKEEAFSGLIQILSLFQKDRDSIDSQALLFYLNHCALRKADEEDFYRRYFKLYYNYLQKTPFTHKRPDFFCIWFFLELIIKAIVLDQVRNMKYITKIIETLSSYLPKFRESGQSIGNSLNRNLCLFYKDLFDVVKDHKIVIDLVQTHLKSIECSNTTNIFDRECFRDFIQYFVSPKIFIYIIAPYKPGHSLFNDLILPYFEATMNVYVHTNDLFKLIFELILQFDPDAFETIAIQISPLLHLIGKSADLIRQYQSKKFQIYPFVIAHFILFYANFDDFDDEFYDAFVLLIKEATHLTEKQINEMDDKNTRTATENITKMMTAGMARLSNASSSGSLRQFASIKKNPFQNQNQPQKCYEETFDALAFCIQSILIKIGFSNPCVKSLNSITSTLLDVEISPYLSHIFTSSLQNIVDEFEKFFLDPNSNMKHIFRRLFERMDPDTLQFVEQCIQKEKELRGKSTLTNALVARSLYKVGVTQDVLEVYKKASFSQLVETLYEINSLLASDDLRKNNYDLYSDLLFRKAELLSDSPDARVASLIELTNYHDEMGYVSESIISELTAAALVAEYLTHFHRIPRYFNCDNPAKKFCLAAPSAISEVVPLSIVNNLPKSRAYCTSKYFCEYGMIYLVMTAMEKCKRAALYELQTKIHSILSVIAEYRHLWSNLKKHYVTGSLAWLVIEKNMTSTDRALGNYYRVQFQDGRNYIYRETKLANLWQVCERLKSSTAQSPEVKGKEVVVVNEGEELNPEKLDADKYYIHVKSVQPYFTSDERKKRVTVFEQNHNINQFYFDLPISKSAQSSIEHCSLKRTIFTLPYPLPYIVKRVEIPRQNIKTLMFSPIEFSCQNLQKQIDLIEEAIARNDFTALQPLLQGSLLVQVNEGPKKIAEVFLGTGNENEHTLELRNIFRQFIEANTRAVLLHAEHAKKNPVFSILQEELDSGLNRLLSSLQPYLK</sequence>
<dbReference type="InterPro" id="IPR046769">
    <property type="entry name" value="DOCKER_Lobe_A"/>
</dbReference>
<name>A0A1J4K324_9EUKA</name>
<dbReference type="InterPro" id="IPR026791">
    <property type="entry name" value="DOCK"/>
</dbReference>
<dbReference type="Pfam" id="PF20421">
    <property type="entry name" value="DHR-2_Lobe_C"/>
    <property type="match status" value="1"/>
</dbReference>
<dbReference type="GO" id="GO:0007264">
    <property type="term" value="P:small GTPase-mediated signal transduction"/>
    <property type="evidence" value="ECO:0007669"/>
    <property type="project" value="InterPro"/>
</dbReference>
<dbReference type="Proteomes" id="UP000179807">
    <property type="component" value="Unassembled WGS sequence"/>
</dbReference>
<protein>
    <submittedName>
        <fullName evidence="5">Dedicator of cytokinesis family protein</fullName>
    </submittedName>
</protein>
<keyword evidence="6" id="KW-1185">Reference proteome</keyword>
<dbReference type="GO" id="GO:0005085">
    <property type="term" value="F:guanyl-nucleotide exchange factor activity"/>
    <property type="evidence" value="ECO:0007669"/>
    <property type="project" value="UniProtKB-KW"/>
</dbReference>
<dbReference type="InterPro" id="IPR043162">
    <property type="entry name" value="DOCK_C_lobe_C"/>
</dbReference>
<dbReference type="VEuPathDB" id="TrichDB:TRFO_28745"/>
<dbReference type="RefSeq" id="XP_068357037.1">
    <property type="nucleotide sequence ID" value="XM_068506356.1"/>
</dbReference>
<accession>A0A1J4K324</accession>
<dbReference type="InterPro" id="IPR043161">
    <property type="entry name" value="DOCK_C_lobe_A"/>
</dbReference>
<dbReference type="PROSITE" id="PS51651">
    <property type="entry name" value="DOCKER"/>
    <property type="match status" value="1"/>
</dbReference>
<organism evidence="5 6">
    <name type="scientific">Tritrichomonas foetus</name>
    <dbReference type="NCBI Taxonomy" id="1144522"/>
    <lineage>
        <taxon>Eukaryota</taxon>
        <taxon>Metamonada</taxon>
        <taxon>Parabasalia</taxon>
        <taxon>Tritrichomonadida</taxon>
        <taxon>Tritrichomonadidae</taxon>
        <taxon>Tritrichomonas</taxon>
    </lineage>
</organism>
<dbReference type="Pfam" id="PF14429">
    <property type="entry name" value="DOCK-C2"/>
    <property type="match status" value="1"/>
</dbReference>
<dbReference type="PROSITE" id="PS51650">
    <property type="entry name" value="C2_DOCK"/>
    <property type="match status" value="1"/>
</dbReference>
<comment type="similarity">
    <text evidence="2">Belongs to the DOCK family.</text>
</comment>
<feature type="domain" description="DOCKER" evidence="4">
    <location>
        <begin position="1071"/>
        <end position="1498"/>
    </location>
</feature>
<dbReference type="Gene3D" id="1.20.58.740">
    <property type="match status" value="1"/>
</dbReference>
<proteinExistence type="inferred from homology"/>
<feature type="domain" description="C2 DOCK-type" evidence="3">
    <location>
        <begin position="351"/>
        <end position="511"/>
    </location>
</feature>
<evidence type="ECO:0000259" key="3">
    <source>
        <dbReference type="PROSITE" id="PS51650"/>
    </source>
</evidence>
<evidence type="ECO:0000313" key="5">
    <source>
        <dbReference type="EMBL" id="OHT03901.1"/>
    </source>
</evidence>
<comment type="caution">
    <text evidence="5">The sequence shown here is derived from an EMBL/GenBank/DDBJ whole genome shotgun (WGS) entry which is preliminary data.</text>
</comment>